<dbReference type="GeneID" id="105156361"/>
<dbReference type="Proteomes" id="UP000504604">
    <property type="component" value="Linkage group LG2"/>
</dbReference>
<dbReference type="PANTHER" id="PTHR46008">
    <property type="entry name" value="LEAF RUST 10 DISEASE-RESISTANCE LOCUS RECEPTOR-LIKE PROTEIN KINASE-LIKE 1.4"/>
    <property type="match status" value="1"/>
</dbReference>
<evidence type="ECO:0000313" key="19">
    <source>
        <dbReference type="RefSeq" id="XP_011070774.1"/>
    </source>
</evidence>
<keyword evidence="11 16" id="KW-0472">Membrane</keyword>
<dbReference type="InterPro" id="IPR008271">
    <property type="entry name" value="Ser/Thr_kinase_AS"/>
</dbReference>
<dbReference type="KEGG" id="sind:105156361"/>
<keyword evidence="7 15" id="KW-0547">Nucleotide-binding</keyword>
<dbReference type="InParanoid" id="A0A6I9SU17"/>
<dbReference type="GO" id="GO:0005886">
    <property type="term" value="C:plasma membrane"/>
    <property type="evidence" value="ECO:0007669"/>
    <property type="project" value="UniProtKB-ARBA"/>
</dbReference>
<dbReference type="InterPro" id="IPR017441">
    <property type="entry name" value="Protein_kinase_ATP_BS"/>
</dbReference>
<evidence type="ECO:0000259" key="17">
    <source>
        <dbReference type="PROSITE" id="PS50011"/>
    </source>
</evidence>
<evidence type="ECO:0000256" key="9">
    <source>
        <dbReference type="ARBA" id="ARBA00022840"/>
    </source>
</evidence>
<evidence type="ECO:0000256" key="10">
    <source>
        <dbReference type="ARBA" id="ARBA00022989"/>
    </source>
</evidence>
<evidence type="ECO:0000256" key="12">
    <source>
        <dbReference type="ARBA" id="ARBA00023180"/>
    </source>
</evidence>
<dbReference type="PANTHER" id="PTHR46008:SF2">
    <property type="entry name" value="LEAF RUST 10 DISEASE-RESISTANCE LOCUS RECEPTOR-LIKE PROTEIN KINASE-LIKE 1.4"/>
    <property type="match status" value="1"/>
</dbReference>
<dbReference type="PROSITE" id="PS00107">
    <property type="entry name" value="PROTEIN_KINASE_ATP"/>
    <property type="match status" value="1"/>
</dbReference>
<dbReference type="PROSITE" id="PS50011">
    <property type="entry name" value="PROTEIN_KINASE_DOM"/>
    <property type="match status" value="1"/>
</dbReference>
<dbReference type="SMART" id="SM00220">
    <property type="entry name" value="S_TKc"/>
    <property type="match status" value="1"/>
</dbReference>
<dbReference type="GO" id="GO:0005524">
    <property type="term" value="F:ATP binding"/>
    <property type="evidence" value="ECO:0007669"/>
    <property type="project" value="UniProtKB-UniRule"/>
</dbReference>
<keyword evidence="4" id="KW-0808">Transferase</keyword>
<protein>
    <recommendedName>
        <fullName evidence="2">non-specific serine/threonine protein kinase</fullName>
        <ecNumber evidence="2">2.7.11.1</ecNumber>
    </recommendedName>
</protein>
<dbReference type="RefSeq" id="XP_011070774.1">
    <property type="nucleotide sequence ID" value="XM_011072472.2"/>
</dbReference>
<evidence type="ECO:0000256" key="7">
    <source>
        <dbReference type="ARBA" id="ARBA00022741"/>
    </source>
</evidence>
<evidence type="ECO:0000256" key="11">
    <source>
        <dbReference type="ARBA" id="ARBA00023136"/>
    </source>
</evidence>
<dbReference type="InterPro" id="IPR025287">
    <property type="entry name" value="WAK_GUB"/>
</dbReference>
<evidence type="ECO:0000256" key="6">
    <source>
        <dbReference type="ARBA" id="ARBA00022729"/>
    </source>
</evidence>
<feature type="transmembrane region" description="Helical" evidence="16">
    <location>
        <begin position="259"/>
        <end position="284"/>
    </location>
</feature>
<comment type="catalytic activity">
    <reaction evidence="14">
        <text>L-seryl-[protein] + ATP = O-phospho-L-seryl-[protein] + ADP + H(+)</text>
        <dbReference type="Rhea" id="RHEA:17989"/>
        <dbReference type="Rhea" id="RHEA-COMP:9863"/>
        <dbReference type="Rhea" id="RHEA-COMP:11604"/>
        <dbReference type="ChEBI" id="CHEBI:15378"/>
        <dbReference type="ChEBI" id="CHEBI:29999"/>
        <dbReference type="ChEBI" id="CHEBI:30616"/>
        <dbReference type="ChEBI" id="CHEBI:83421"/>
        <dbReference type="ChEBI" id="CHEBI:456216"/>
        <dbReference type="EC" id="2.7.11.1"/>
    </reaction>
</comment>
<dbReference type="SMR" id="A0A6I9SU17"/>
<evidence type="ECO:0000313" key="18">
    <source>
        <dbReference type="Proteomes" id="UP000504604"/>
    </source>
</evidence>
<dbReference type="PROSITE" id="PS00108">
    <property type="entry name" value="PROTEIN_KINASE_ST"/>
    <property type="match status" value="1"/>
</dbReference>
<dbReference type="Pfam" id="PF13947">
    <property type="entry name" value="GUB_WAK_bind"/>
    <property type="match status" value="1"/>
</dbReference>
<keyword evidence="12" id="KW-0325">Glycoprotein</keyword>
<keyword evidence="6" id="KW-0732">Signal</keyword>
<comment type="subcellular location">
    <subcellularLocation>
        <location evidence="1">Membrane</location>
        <topology evidence="1">Single-pass membrane protein</topology>
    </subcellularLocation>
</comment>
<dbReference type="FunCoup" id="A0A6I9SU17">
    <property type="interactions" value="45"/>
</dbReference>
<sequence>MYNRHTFLVCLDICVLCVILLSKRSCGSDYRYEACVPRNCGNGPNISFPFSIPGLQEPYCGYPGFTLNCSQQGFPVLQLPENEYVVQDISYQTRTLRVYDAAVWNSYATGCFPGIRNTTLPTSTFGFSGNVTRLRLFSNCTNSSPENLWRHRVGCDGNGRDRWDLAIYDKDENFTNIALKNCERNVVAPVEDDGNSGPGNVDEVLRRGFVLNWTASDCSKCEKSGGRCGFNATIYHFRCFCPGRPHSRRCRPEKRNESVLILATAISGGGAVLLLCLLISFVLWHCKKRIKKVHFLSRNTSSDPSSKSDIETGRSYFGIPIFSYTELEVATGNFDASKELGDGGFGAVYHGKLQDGREVAIKRLYEHNYRRVEQFMNEIKILTCLRHKNLVSLYGCTSRRSKELLLVYEYIPNGTVADHLHGEKAQKAPLSWPVRMNIAIETASALAYLHKSDIIHRDVKTDNILLDNNFCVKVADFGLSRLCPNNVTHVSTAPQGTPGYVDPEYHQCYQLTDKSDVYSFGVVLVELLSSMPAVDISRSRDEINLANLAVNRILKHAFDELLDPSLGYDYDAEVKRMSTSVAELAFRCLQLEKEMRPSMDEVLSVLEEIRSGEESKFEDVREGSDHNCVSGKMWSETDDVVLLKNMNFESSPNAVTDVWVSSSTITSSVG</sequence>
<keyword evidence="10 16" id="KW-1133">Transmembrane helix</keyword>
<gene>
    <name evidence="19" type="primary">LOC105156361</name>
</gene>
<dbReference type="SUPFAM" id="SSF56112">
    <property type="entry name" value="Protein kinase-like (PK-like)"/>
    <property type="match status" value="1"/>
</dbReference>
<reference evidence="19" key="1">
    <citation type="submission" date="2025-08" db="UniProtKB">
        <authorList>
            <consortium name="RefSeq"/>
        </authorList>
    </citation>
    <scope>IDENTIFICATION</scope>
</reference>
<dbReference type="EC" id="2.7.11.1" evidence="2"/>
<dbReference type="FunFam" id="1.10.510.10:FF:000161">
    <property type="entry name" value="Wall-associated receptor kinase-like 20"/>
    <property type="match status" value="1"/>
</dbReference>
<keyword evidence="9 15" id="KW-0067">ATP-binding</keyword>
<feature type="domain" description="Protein kinase" evidence="17">
    <location>
        <begin position="334"/>
        <end position="609"/>
    </location>
</feature>
<dbReference type="Gene3D" id="1.10.510.10">
    <property type="entry name" value="Transferase(Phosphotransferase) domain 1"/>
    <property type="match status" value="1"/>
</dbReference>
<name>A0A6I9SU17_SESIN</name>
<dbReference type="InterPro" id="IPR000719">
    <property type="entry name" value="Prot_kinase_dom"/>
</dbReference>
<evidence type="ECO:0000256" key="13">
    <source>
        <dbReference type="ARBA" id="ARBA00047899"/>
    </source>
</evidence>
<evidence type="ECO:0000256" key="3">
    <source>
        <dbReference type="ARBA" id="ARBA00022527"/>
    </source>
</evidence>
<organism evidence="18 19">
    <name type="scientific">Sesamum indicum</name>
    <name type="common">Oriental sesame</name>
    <name type="synonym">Sesamum orientale</name>
    <dbReference type="NCBI Taxonomy" id="4182"/>
    <lineage>
        <taxon>Eukaryota</taxon>
        <taxon>Viridiplantae</taxon>
        <taxon>Streptophyta</taxon>
        <taxon>Embryophyta</taxon>
        <taxon>Tracheophyta</taxon>
        <taxon>Spermatophyta</taxon>
        <taxon>Magnoliopsida</taxon>
        <taxon>eudicotyledons</taxon>
        <taxon>Gunneridae</taxon>
        <taxon>Pentapetalae</taxon>
        <taxon>asterids</taxon>
        <taxon>lamiids</taxon>
        <taxon>Lamiales</taxon>
        <taxon>Pedaliaceae</taxon>
        <taxon>Sesamum</taxon>
    </lineage>
</organism>
<evidence type="ECO:0000256" key="15">
    <source>
        <dbReference type="PROSITE-ProRule" id="PRU10141"/>
    </source>
</evidence>
<accession>A0A6I9SU17</accession>
<evidence type="ECO:0000256" key="8">
    <source>
        <dbReference type="ARBA" id="ARBA00022777"/>
    </source>
</evidence>
<evidence type="ECO:0000256" key="5">
    <source>
        <dbReference type="ARBA" id="ARBA00022692"/>
    </source>
</evidence>
<comment type="catalytic activity">
    <reaction evidence="13">
        <text>L-threonyl-[protein] + ATP = O-phospho-L-threonyl-[protein] + ADP + H(+)</text>
        <dbReference type="Rhea" id="RHEA:46608"/>
        <dbReference type="Rhea" id="RHEA-COMP:11060"/>
        <dbReference type="Rhea" id="RHEA-COMP:11605"/>
        <dbReference type="ChEBI" id="CHEBI:15378"/>
        <dbReference type="ChEBI" id="CHEBI:30013"/>
        <dbReference type="ChEBI" id="CHEBI:30616"/>
        <dbReference type="ChEBI" id="CHEBI:61977"/>
        <dbReference type="ChEBI" id="CHEBI:456216"/>
        <dbReference type="EC" id="2.7.11.1"/>
    </reaction>
</comment>
<keyword evidence="5 16" id="KW-0812">Transmembrane</keyword>
<evidence type="ECO:0000256" key="1">
    <source>
        <dbReference type="ARBA" id="ARBA00004167"/>
    </source>
</evidence>
<dbReference type="InterPro" id="IPR011009">
    <property type="entry name" value="Kinase-like_dom_sf"/>
</dbReference>
<dbReference type="OrthoDB" id="4062651at2759"/>
<keyword evidence="8" id="KW-0418">Kinase</keyword>
<feature type="binding site" evidence="15">
    <location>
        <position position="362"/>
    </location>
    <ligand>
        <name>ATP</name>
        <dbReference type="ChEBI" id="CHEBI:30616"/>
    </ligand>
</feature>
<dbReference type="Pfam" id="PF00069">
    <property type="entry name" value="Pkinase"/>
    <property type="match status" value="1"/>
</dbReference>
<dbReference type="GO" id="GO:0030247">
    <property type="term" value="F:polysaccharide binding"/>
    <property type="evidence" value="ECO:0007669"/>
    <property type="project" value="InterPro"/>
</dbReference>
<feature type="transmembrane region" description="Helical" evidence="16">
    <location>
        <begin position="6"/>
        <end position="22"/>
    </location>
</feature>
<dbReference type="Gene3D" id="3.30.200.20">
    <property type="entry name" value="Phosphorylase Kinase, domain 1"/>
    <property type="match status" value="1"/>
</dbReference>
<evidence type="ECO:0000256" key="2">
    <source>
        <dbReference type="ARBA" id="ARBA00012513"/>
    </source>
</evidence>
<keyword evidence="18" id="KW-1185">Reference proteome</keyword>
<dbReference type="GO" id="GO:0004674">
    <property type="term" value="F:protein serine/threonine kinase activity"/>
    <property type="evidence" value="ECO:0007669"/>
    <property type="project" value="UniProtKB-KW"/>
</dbReference>
<dbReference type="Pfam" id="PF14380">
    <property type="entry name" value="WAK_assoc"/>
    <property type="match status" value="1"/>
</dbReference>
<dbReference type="InterPro" id="IPR032872">
    <property type="entry name" value="WAK_assoc_C"/>
</dbReference>
<evidence type="ECO:0000256" key="4">
    <source>
        <dbReference type="ARBA" id="ARBA00022679"/>
    </source>
</evidence>
<dbReference type="AlphaFoldDB" id="A0A6I9SU17"/>
<evidence type="ECO:0000256" key="16">
    <source>
        <dbReference type="SAM" id="Phobius"/>
    </source>
</evidence>
<proteinExistence type="predicted"/>
<evidence type="ECO:0000256" key="14">
    <source>
        <dbReference type="ARBA" id="ARBA00048679"/>
    </source>
</evidence>
<keyword evidence="3" id="KW-0723">Serine/threonine-protein kinase</keyword>